<dbReference type="InterPro" id="IPR013830">
    <property type="entry name" value="SGNH_hydro"/>
</dbReference>
<keyword evidence="2" id="KW-0732">Signal</keyword>
<dbReference type="SUPFAM" id="SSF52266">
    <property type="entry name" value="SGNH hydrolase"/>
    <property type="match status" value="1"/>
</dbReference>
<dbReference type="Proteomes" id="UP000609726">
    <property type="component" value="Unassembled WGS sequence"/>
</dbReference>
<reference evidence="5 6" key="1">
    <citation type="submission" date="2019-10" db="EMBL/GenBank/DDBJ databases">
        <title>Taxonomy of Antarctic Massilia spp.: description of Massilia rubra sp. nov., Massilia aquatica sp. nov., Massilia mucilaginosa sp. nov., Massilia frigida sp. nov. isolated from streams, lakes and regoliths.</title>
        <authorList>
            <person name="Holochova P."/>
            <person name="Sedlacek I."/>
            <person name="Kralova S."/>
            <person name="Maslanova I."/>
            <person name="Busse H.-J."/>
            <person name="Stankova E."/>
            <person name="Vrbovska V."/>
            <person name="Kovarovic V."/>
            <person name="Bartak M."/>
            <person name="Svec P."/>
            <person name="Pantucek R."/>
        </authorList>
    </citation>
    <scope>NUCLEOTIDE SEQUENCE [LARGE SCALE GENOMIC DNA]</scope>
    <source>
        <strain evidence="5 6">CCM 8733</strain>
    </source>
</reference>
<dbReference type="RefSeq" id="WP_166877669.1">
    <property type="nucleotide sequence ID" value="NZ_WHJH01000020.1"/>
</dbReference>
<organism evidence="5 6">
    <name type="scientific">Massilia mucilaginosa</name>
    <dbReference type="NCBI Taxonomy" id="2609282"/>
    <lineage>
        <taxon>Bacteria</taxon>
        <taxon>Pseudomonadati</taxon>
        <taxon>Pseudomonadota</taxon>
        <taxon>Betaproteobacteria</taxon>
        <taxon>Burkholderiales</taxon>
        <taxon>Oxalobacteraceae</taxon>
        <taxon>Telluria group</taxon>
        <taxon>Massilia</taxon>
    </lineage>
</organism>
<name>A0ABX0NVT1_9BURK</name>
<evidence type="ECO:0000256" key="1">
    <source>
        <dbReference type="ARBA" id="ARBA00038184"/>
    </source>
</evidence>
<dbReference type="SUPFAM" id="SSF49785">
    <property type="entry name" value="Galactose-binding domain-like"/>
    <property type="match status" value="1"/>
</dbReference>
<keyword evidence="6" id="KW-1185">Reference proteome</keyword>
<dbReference type="Pfam" id="PF18559">
    <property type="entry name" value="Exop_C"/>
    <property type="match status" value="1"/>
</dbReference>
<evidence type="ECO:0000259" key="4">
    <source>
        <dbReference type="Pfam" id="PF18559"/>
    </source>
</evidence>
<comment type="similarity">
    <text evidence="1">Belongs to the 'GDSL' lipolytic enzyme family. Platelet-activating factor acetylhydrolase IB beta/gamma subunits subfamily.</text>
</comment>
<sequence>MTLMNPALRLSLAASMLMAVGACATPGKQGDELSIYAAGPRFGAHVVVADFEKSQRVDGASVLVPKPAVPKVAQSRVGVDVGKEAMTLHFKDAWYANLRVETGAPLDLRAYVPAGVLAFDLNVEELAQGGVSFKVGCGAGCERQVPFLMPARAMAGKGWQPLAFSMRCFMREGVMREGVMREGVMREGDDFSAVSMPFALEGSGSGRVGIAHVRFLASGTPNAACPDYKTQSVTPEMLNQSWSINHWGPRHEGKKAEVKRRNAAGEKTGIVFIGDSITEGWEKTGAPVWQRYYARYNALGLGFGGDHTENVLWRLQHGALDGLDPTVVVLMVGTNNTGDRRENPVTTAAGVRRNIDEIQQRLPNASILLLAIFPRDEKADSELRRINDHVNSILSGFDDGERIHYLNINQAFLTADGSLSREVMPDLLHLNEQSYEAWARAMQPALQRLMGQ</sequence>
<dbReference type="Gene3D" id="3.40.50.1110">
    <property type="entry name" value="SGNH hydrolase"/>
    <property type="match status" value="1"/>
</dbReference>
<dbReference type="Pfam" id="PF13472">
    <property type="entry name" value="Lipase_GDSL_2"/>
    <property type="match status" value="1"/>
</dbReference>
<dbReference type="EMBL" id="WHJH01000020">
    <property type="protein sequence ID" value="NHZ90765.1"/>
    <property type="molecule type" value="Genomic_DNA"/>
</dbReference>
<gene>
    <name evidence="5" type="ORF">F2P45_17300</name>
</gene>
<dbReference type="PANTHER" id="PTHR11852">
    <property type="entry name" value="PLATELET-ACTIVATING FACTOR ACETYLHYDROLASE"/>
    <property type="match status" value="1"/>
</dbReference>
<protein>
    <submittedName>
        <fullName evidence="5">1,4-beta-D-glucan glucohydrolase</fullName>
    </submittedName>
</protein>
<evidence type="ECO:0000313" key="6">
    <source>
        <dbReference type="Proteomes" id="UP000609726"/>
    </source>
</evidence>
<dbReference type="Gene3D" id="2.60.120.430">
    <property type="entry name" value="Galactose-binding lectin"/>
    <property type="match status" value="1"/>
</dbReference>
<comment type="caution">
    <text evidence="5">The sequence shown here is derived from an EMBL/GenBank/DDBJ whole genome shotgun (WGS) entry which is preliminary data.</text>
</comment>
<dbReference type="InterPro" id="IPR041443">
    <property type="entry name" value="Exop_C"/>
</dbReference>
<proteinExistence type="inferred from homology"/>
<evidence type="ECO:0000256" key="2">
    <source>
        <dbReference type="SAM" id="SignalP"/>
    </source>
</evidence>
<dbReference type="InterPro" id="IPR036514">
    <property type="entry name" value="SGNH_hydro_sf"/>
</dbReference>
<feature type="domain" description="SGNH hydrolase-type esterase" evidence="3">
    <location>
        <begin position="272"/>
        <end position="437"/>
    </location>
</feature>
<dbReference type="InterPro" id="IPR008979">
    <property type="entry name" value="Galactose-bd-like_sf"/>
</dbReference>
<feature type="signal peptide" evidence="2">
    <location>
        <begin position="1"/>
        <end position="24"/>
    </location>
</feature>
<accession>A0ABX0NVT1</accession>
<evidence type="ECO:0000313" key="5">
    <source>
        <dbReference type="EMBL" id="NHZ90765.1"/>
    </source>
</evidence>
<evidence type="ECO:0000259" key="3">
    <source>
        <dbReference type="Pfam" id="PF13472"/>
    </source>
</evidence>
<dbReference type="PANTHER" id="PTHR11852:SF0">
    <property type="entry name" value="PLATELET-ACTIVATING FACTOR ACETYLHYDROLASE IB SUBUNIT BETA HOMOLOG"/>
    <property type="match status" value="1"/>
</dbReference>
<feature type="domain" description="ExoP galactose-binding-like" evidence="4">
    <location>
        <begin position="71"/>
        <end position="175"/>
    </location>
</feature>
<feature type="chain" id="PRO_5046010641" evidence="2">
    <location>
        <begin position="25"/>
        <end position="452"/>
    </location>
</feature>